<dbReference type="STRING" id="66420.A0A194QFF5"/>
<dbReference type="AlphaFoldDB" id="A0A194QFF5"/>
<protein>
    <submittedName>
        <fullName evidence="1">Uncharacterized protein</fullName>
    </submittedName>
</protein>
<evidence type="ECO:0000313" key="1">
    <source>
        <dbReference type="EMBL" id="KPJ02201.1"/>
    </source>
</evidence>
<accession>A0A194QFF5</accession>
<gene>
    <name evidence="1" type="ORF">RR46_03476</name>
</gene>
<keyword evidence="2" id="KW-1185">Reference proteome</keyword>
<reference evidence="1 2" key="1">
    <citation type="journal article" date="2015" name="Nat. Commun.">
        <title>Outbred genome sequencing and CRISPR/Cas9 gene editing in butterflies.</title>
        <authorList>
            <person name="Li X."/>
            <person name="Fan D."/>
            <person name="Zhang W."/>
            <person name="Liu G."/>
            <person name="Zhang L."/>
            <person name="Zhao L."/>
            <person name="Fang X."/>
            <person name="Chen L."/>
            <person name="Dong Y."/>
            <person name="Chen Y."/>
            <person name="Ding Y."/>
            <person name="Zhao R."/>
            <person name="Feng M."/>
            <person name="Zhu Y."/>
            <person name="Feng Y."/>
            <person name="Jiang X."/>
            <person name="Zhu D."/>
            <person name="Xiang H."/>
            <person name="Feng X."/>
            <person name="Li S."/>
            <person name="Wang J."/>
            <person name="Zhang G."/>
            <person name="Kronforst M.R."/>
            <person name="Wang W."/>
        </authorList>
    </citation>
    <scope>NUCLEOTIDE SEQUENCE [LARGE SCALE GENOMIC DNA]</scope>
    <source>
        <strain evidence="1">Ya'a_city_454_Px</strain>
        <tissue evidence="1">Whole body</tissue>
    </source>
</reference>
<dbReference type="EMBL" id="KQ459252">
    <property type="protein sequence ID" value="KPJ02201.1"/>
    <property type="molecule type" value="Genomic_DNA"/>
</dbReference>
<name>A0A194QFF5_PAPXU</name>
<dbReference type="Proteomes" id="UP000053268">
    <property type="component" value="Unassembled WGS sequence"/>
</dbReference>
<evidence type="ECO:0000313" key="2">
    <source>
        <dbReference type="Proteomes" id="UP000053268"/>
    </source>
</evidence>
<sequence length="153" mass="16400">MLLPDQRYEPAAAVAALLCYTRTASARTSACTARAGTHITPGARQGLRWLRGLRGLAVAGSGKSFLPRYAGSGERAGRAQYARDRAREWSLLSAWSGAAAVCDASGPAAMATLGLSKVFILDKYFTELQKFWETEKKLQGERRAVGSRCGLCG</sequence>
<organism evidence="1 2">
    <name type="scientific">Papilio xuthus</name>
    <name type="common">Asian swallowtail butterfly</name>
    <dbReference type="NCBI Taxonomy" id="66420"/>
    <lineage>
        <taxon>Eukaryota</taxon>
        <taxon>Metazoa</taxon>
        <taxon>Ecdysozoa</taxon>
        <taxon>Arthropoda</taxon>
        <taxon>Hexapoda</taxon>
        <taxon>Insecta</taxon>
        <taxon>Pterygota</taxon>
        <taxon>Neoptera</taxon>
        <taxon>Endopterygota</taxon>
        <taxon>Lepidoptera</taxon>
        <taxon>Glossata</taxon>
        <taxon>Ditrysia</taxon>
        <taxon>Papilionoidea</taxon>
        <taxon>Papilionidae</taxon>
        <taxon>Papilioninae</taxon>
        <taxon>Papilio</taxon>
    </lineage>
</organism>
<proteinExistence type="predicted"/>